<name>A0A7E5VFT1_TRINI</name>
<dbReference type="GO" id="GO:0022857">
    <property type="term" value="F:transmembrane transporter activity"/>
    <property type="evidence" value="ECO:0007669"/>
    <property type="project" value="InterPro"/>
</dbReference>
<accession>A0A7E5VFT1</accession>
<comment type="subcellular location">
    <subcellularLocation>
        <location evidence="1">Membrane</location>
        <topology evidence="1">Multi-pass membrane protein</topology>
    </subcellularLocation>
</comment>
<proteinExistence type="predicted"/>
<keyword evidence="5 6" id="KW-0472">Membrane</keyword>
<dbReference type="InParanoid" id="A0A7E5VFT1"/>
<dbReference type="KEGG" id="tnl:113493358"/>
<dbReference type="OrthoDB" id="433512at2759"/>
<organism evidence="8 9">
    <name type="scientific">Trichoplusia ni</name>
    <name type="common">Cabbage looper</name>
    <dbReference type="NCBI Taxonomy" id="7111"/>
    <lineage>
        <taxon>Eukaryota</taxon>
        <taxon>Metazoa</taxon>
        <taxon>Ecdysozoa</taxon>
        <taxon>Arthropoda</taxon>
        <taxon>Hexapoda</taxon>
        <taxon>Insecta</taxon>
        <taxon>Pterygota</taxon>
        <taxon>Neoptera</taxon>
        <taxon>Endopterygota</taxon>
        <taxon>Lepidoptera</taxon>
        <taxon>Glossata</taxon>
        <taxon>Ditrysia</taxon>
        <taxon>Noctuoidea</taxon>
        <taxon>Noctuidae</taxon>
        <taxon>Plusiinae</taxon>
        <taxon>Trichoplusia</taxon>
    </lineage>
</organism>
<keyword evidence="2" id="KW-0813">Transport</keyword>
<dbReference type="AlphaFoldDB" id="A0A7E5VFT1"/>
<feature type="transmembrane region" description="Helical" evidence="6">
    <location>
        <begin position="45"/>
        <end position="68"/>
    </location>
</feature>
<dbReference type="GeneID" id="113493358"/>
<feature type="transmembrane region" description="Helical" evidence="6">
    <location>
        <begin position="136"/>
        <end position="159"/>
    </location>
</feature>
<feature type="transmembrane region" description="Helical" evidence="6">
    <location>
        <begin position="213"/>
        <end position="231"/>
    </location>
</feature>
<dbReference type="InterPro" id="IPR011701">
    <property type="entry name" value="MFS"/>
</dbReference>
<evidence type="ECO:0000256" key="1">
    <source>
        <dbReference type="ARBA" id="ARBA00004141"/>
    </source>
</evidence>
<dbReference type="InterPro" id="IPR036259">
    <property type="entry name" value="MFS_trans_sf"/>
</dbReference>
<evidence type="ECO:0000256" key="5">
    <source>
        <dbReference type="ARBA" id="ARBA00023136"/>
    </source>
</evidence>
<evidence type="ECO:0000313" key="9">
    <source>
        <dbReference type="RefSeq" id="XP_026727101.1"/>
    </source>
</evidence>
<feature type="transmembrane region" description="Helical" evidence="6">
    <location>
        <begin position="407"/>
        <end position="423"/>
    </location>
</feature>
<protein>
    <submittedName>
        <fullName evidence="9">Transporter svop-1</fullName>
    </submittedName>
</protein>
<sequence>MAYPKNSSDIKHNIDDIEMIGIKKIEGKYSYEDALEITGHGKYNYGLLLTCFMVIIAMGIDIFGLGIIVTASTCDLNLTLTQIGILSSMSFAGIIVMSYPWGYLSDTRGRKLVLMWAMGGSFISSAISSLSPTWQVLAALRFISSALSSAAESATYALIGECCGTRVRAKYMLLITSALMITPTLYYITAYLIMKLDFTIYLLGIVYRPWRLLTLIMALPLGISALLLWYFSESPKFLANVGRGDDAVKVLKRMYVVNGNDADKFPVKEVYLEDGNEEAVGVFSLRSLWVQIAPLFKPPLLGKTVLLYYLTFVTYIANNSYAIILPTIFNIFFTSYATSAAGASFCDLFRLTNTTYGEVTPVAPITPEVSACKNTIEDNTIWAGCAHGMSFFILNALISQCAGKRKPLTIVILLIAAAAGAAINNTGDAISGLILFYIFLTTAMVFGVISSYFVDLYPTSYRGMIACLGMMVARLSAFAGTNLVSGAMTDNCSVALYSGAGVVLSGAVAAIFLPSDSRIHSS</sequence>
<reference evidence="9" key="1">
    <citation type="submission" date="2025-08" db="UniProtKB">
        <authorList>
            <consortium name="RefSeq"/>
        </authorList>
    </citation>
    <scope>IDENTIFICATION</scope>
</reference>
<evidence type="ECO:0000256" key="4">
    <source>
        <dbReference type="ARBA" id="ARBA00022989"/>
    </source>
</evidence>
<keyword evidence="4 6" id="KW-1133">Transmembrane helix</keyword>
<dbReference type="SUPFAM" id="SSF103473">
    <property type="entry name" value="MFS general substrate transporter"/>
    <property type="match status" value="1"/>
</dbReference>
<dbReference type="GO" id="GO:0016020">
    <property type="term" value="C:membrane"/>
    <property type="evidence" value="ECO:0007669"/>
    <property type="project" value="UniProtKB-SubCell"/>
</dbReference>
<evidence type="ECO:0000256" key="6">
    <source>
        <dbReference type="SAM" id="Phobius"/>
    </source>
</evidence>
<dbReference type="Pfam" id="PF07690">
    <property type="entry name" value="MFS_1"/>
    <property type="match status" value="1"/>
</dbReference>
<dbReference type="Proteomes" id="UP000322000">
    <property type="component" value="Chromosome 4"/>
</dbReference>
<dbReference type="InterPro" id="IPR020846">
    <property type="entry name" value="MFS_dom"/>
</dbReference>
<evidence type="ECO:0000259" key="7">
    <source>
        <dbReference type="PROSITE" id="PS50850"/>
    </source>
</evidence>
<feature type="transmembrane region" description="Helical" evidence="6">
    <location>
        <begin position="113"/>
        <end position="130"/>
    </location>
</feature>
<feature type="transmembrane region" description="Helical" evidence="6">
    <location>
        <begin position="80"/>
        <end position="101"/>
    </location>
</feature>
<evidence type="ECO:0000256" key="2">
    <source>
        <dbReference type="ARBA" id="ARBA00022448"/>
    </source>
</evidence>
<feature type="transmembrane region" description="Helical" evidence="6">
    <location>
        <begin position="306"/>
        <end position="329"/>
    </location>
</feature>
<feature type="transmembrane region" description="Helical" evidence="6">
    <location>
        <begin position="429"/>
        <end position="453"/>
    </location>
</feature>
<gene>
    <name evidence="9" type="primary">LOC113493358</name>
</gene>
<keyword evidence="8" id="KW-1185">Reference proteome</keyword>
<feature type="domain" description="Major facilitator superfamily (MFS) profile" evidence="7">
    <location>
        <begin position="47"/>
        <end position="518"/>
    </location>
</feature>
<keyword evidence="3 6" id="KW-0812">Transmembrane</keyword>
<dbReference type="PROSITE" id="PS50850">
    <property type="entry name" value="MFS"/>
    <property type="match status" value="1"/>
</dbReference>
<evidence type="ECO:0000256" key="3">
    <source>
        <dbReference type="ARBA" id="ARBA00022692"/>
    </source>
</evidence>
<evidence type="ECO:0000313" key="8">
    <source>
        <dbReference type="Proteomes" id="UP000322000"/>
    </source>
</evidence>
<feature type="transmembrane region" description="Helical" evidence="6">
    <location>
        <begin position="171"/>
        <end position="193"/>
    </location>
</feature>
<dbReference type="RefSeq" id="XP_026727101.1">
    <property type="nucleotide sequence ID" value="XM_026871300.1"/>
</dbReference>
<dbReference type="PANTHER" id="PTHR23511:SF35">
    <property type="entry name" value="MAJOR FACILITATOR SUPERFAMILY (MFS) PROFILE DOMAIN-CONTAINING PROTEIN"/>
    <property type="match status" value="1"/>
</dbReference>
<feature type="transmembrane region" description="Helical" evidence="6">
    <location>
        <begin position="465"/>
        <end position="488"/>
    </location>
</feature>
<dbReference type="Gene3D" id="1.20.1250.20">
    <property type="entry name" value="MFS general substrate transporter like domains"/>
    <property type="match status" value="1"/>
</dbReference>
<feature type="transmembrane region" description="Helical" evidence="6">
    <location>
        <begin position="494"/>
        <end position="513"/>
    </location>
</feature>
<dbReference type="PANTHER" id="PTHR23511">
    <property type="entry name" value="SYNAPTIC VESICLE GLYCOPROTEIN 2"/>
    <property type="match status" value="1"/>
</dbReference>